<dbReference type="Proteomes" id="UP000182798">
    <property type="component" value="Unassembled WGS sequence"/>
</dbReference>
<evidence type="ECO:0008006" key="3">
    <source>
        <dbReference type="Google" id="ProtNLM"/>
    </source>
</evidence>
<comment type="caution">
    <text evidence="1">The sequence shown here is derived from an EMBL/GenBank/DDBJ whole genome shotgun (WGS) entry which is preliminary data.</text>
</comment>
<dbReference type="InterPro" id="IPR013783">
    <property type="entry name" value="Ig-like_fold"/>
</dbReference>
<dbReference type="SUPFAM" id="SSF51120">
    <property type="entry name" value="beta-Roll"/>
    <property type="match status" value="1"/>
</dbReference>
<proteinExistence type="predicted"/>
<reference evidence="2" key="1">
    <citation type="submission" date="2016-09" db="EMBL/GenBank/DDBJ databases">
        <title>Genome Sequence of Bathymodiolus thermophilus sulfur-oxidizing gill endosymbiont.</title>
        <authorList>
            <person name="Ponnudurai R."/>
            <person name="Kleiner M."/>
            <person name="Sayavedra L."/>
            <person name="Thuermer A."/>
            <person name="Felbeck H."/>
            <person name="Schlueter R."/>
            <person name="Schweder T."/>
            <person name="Markert S."/>
        </authorList>
    </citation>
    <scope>NUCLEOTIDE SEQUENCE [LARGE SCALE GENOMIC DNA]</scope>
    <source>
        <strain evidence="2">BAT/CrabSpa'14</strain>
    </source>
</reference>
<dbReference type="InterPro" id="IPR011049">
    <property type="entry name" value="Serralysin-like_metalloprot_C"/>
</dbReference>
<protein>
    <recommendedName>
        <fullName evidence="3">Bacterial Ig-like domain-containing protein</fullName>
    </recommendedName>
</protein>
<evidence type="ECO:0000313" key="2">
    <source>
        <dbReference type="Proteomes" id="UP000182798"/>
    </source>
</evidence>
<sequence>MEVKQQVEVKEQVIRAVKTVKLESLQQQNIVIEQTQSKHIKVELGNAYQVILQKHDTSLEIDFNVLAKKQGSDLVLLLDDQTTVIFDDYFTVCLDGALGCVVSLPSEGGLYHVSDAQFKVLDDGTELVYFYGDPSALKGILADSPDNGTLADFVEQYKEESSSLYSYTTLGLGALAVIAFVASNNSDDDDGSTKFTVSGNISAGQVVEGHDLTLRVYDKYDEEVDSDKATIEDNGSFSINITKEYTGYLIVKVTSSGGKKDYLDEGTNEEKSLSTSFRAIIKAEGTKDITVMVNPLTEIVVRKIFSEVDGASNGQGELKDVDDVEASLATANTAVNKAFQMDNVDISSTQPAIINADSYDSSASTNAKALGYILSGISGMETYDRKGKLDSEKDTAEVLKTIVEAIDDNGVLKEIVKADFLAGLNQADKETNPGEDDVPSSYSEQFKSIITYAGIKISNDKDALGENDNDFLTNTEQQTITATLKVALSGDEELWGSVDSGATWKNINKNNEISDRDISWNVDLQEGEYIIQFAITADTATKETVNYHVKGEIALQSYTLDTTAPEKVTIEKVITEDNINLASGETTNDETPIIRISLKNGNNTIAEKDDRIQIKVDDGTGYTHSKYVTLSENDIEKGWKEIELNPLNSSEDNDNKEYKFKAYIIDQAGNKNELADEYSIIYDGKVEALTLALKEDTGVSTTDEITSNKTIIIGNIEEGAKVEYILDGGDEWQTLASNKINYADDKGIAQIDLAQDAIYKMGSVKVRQTDGAGNTNTSNDIAKNAENWVIDKTAAKYEKDDKLDFVRIFGNDDSSIVKEVRITLKFDEDIEIPDNFNKDSFEISGFNNGVETSKTISKVEIDDTDSKKVVIYISGDVTEKNITLLYKLIVDAQPLQDKAGNAIATIAQSIYSLDQDEPGKITIQEAIANNNNSLSSGKTTNDRSVSIRIDLNTDNLPENARAKSGDKIQILEDGFHSQYVTLDRVDINNKYKVVELLEFNTGGGNSDETYIFTARVIDQSGNIGALSSEFLITYDSHVDALTLHLNDTGVDDSDGISNNRIVEINNVENGATVEYSLNNTDWITLNNNNGFSFSLGENSSYESRSVQVRQTDKAGNVSSVNNTKAWQIDNTAPTYEKDDTLDFVRILGDDNSNDSTKVKEVRITLKFDEEIIKPTDFSNNSFIVQSFDSEDSLTDQVINRVEINDKKVMIYVSGDISENNIKLSSSRANNIVFLQDKAGNSIANIEASSYALDNTKPAKVTIEKATSNDKNNIANGDTTNNSLIIIRVNLEGTDAKSDDKIQILQDGSHSMYVTLSENDISNKYKNINLPSLSSGDNQDDKTYIFEARVIDQVGNLGILSEKFLITYDTKVTGLELRLNDTGFRDDDGITNSKTIVIDNIEEDAVVEYTLNNRDWITINNASNASKFTINLEENGNYSRGSIRAKQTDEAGNVSNVRNLNDWQIDNTKAIYELDSELDFVRIFEDDQSTVKETKITLTFDENIIKPATFRKESFAIKVGDSESMQAIDRVEVIDKKVSIYFSGDIMSSSTTNEISIAYEVQADIKENLQDIAGNSIAPIVEKSYSVDKVNPLQPSIVSIIDDRGTTTGEVGVGQITDDSSLQIQVSLEKDSQVNAVAGDILFFYNDGKNLETIYELTAQDVDNKIASLTLNFDTSAEGETYKLGVRIRDKSGNMSNMSELKEFTVDAQVAQATINLKFDTGVNFSDRITSSAEIEVSNIEKDATWQYSVDGGDNWKEGNGGKTSHSLTDEFSFDLEQNKTYDSQDIQVRQTDRTGNTNGDSDHTAISHFSQEITTDNISPEYQSQTRLANSKQIALGFSEDLYVYSTSGTSDSDVTSAFVVKINDITTTVVKVAYNGKNAILTLSSNFKDSDTITIEYQQSEIADGSTTDQKYSLQDKAGNLVDDFKVGDSSADNLTAKAGVNNTIIGNGGNDTLSGGTGIDTFDYNATTDGNDTIDNFTNGSDKLDFKDLLDGYDSNSTLDSFIRSEDSGGKTVVKVDANGAIGNDGSFVADIEITLTGVTGIDLTTMINNGDLIVL</sequence>
<dbReference type="Gene3D" id="2.60.40.10">
    <property type="entry name" value="Immunoglobulins"/>
    <property type="match status" value="4"/>
</dbReference>
<dbReference type="OrthoDB" id="6713162at2"/>
<dbReference type="EMBL" id="MIQH01000333">
    <property type="protein sequence ID" value="OIR25409.1"/>
    <property type="molecule type" value="Genomic_DNA"/>
</dbReference>
<accession>A0A1J5UAL3</accession>
<gene>
    <name evidence="1" type="ORF">BGC33_13370</name>
</gene>
<evidence type="ECO:0000313" key="1">
    <source>
        <dbReference type="EMBL" id="OIR25409.1"/>
    </source>
</evidence>
<name>A0A1J5UAL3_9GAMM</name>
<dbReference type="RefSeq" id="WP_071563533.1">
    <property type="nucleotide sequence ID" value="NZ_MIQH01000333.1"/>
</dbReference>
<organism evidence="1 2">
    <name type="scientific">Bathymodiolus thermophilus thioautotrophic gill symbiont</name>
    <dbReference type="NCBI Taxonomy" id="2360"/>
    <lineage>
        <taxon>Bacteria</taxon>
        <taxon>Pseudomonadati</taxon>
        <taxon>Pseudomonadota</taxon>
        <taxon>Gammaproteobacteria</taxon>
        <taxon>sulfur-oxidizing symbionts</taxon>
    </lineage>
</organism>